<gene>
    <name evidence="1" type="ORF">GE061_009493</name>
</gene>
<organism evidence="1 2">
    <name type="scientific">Apolygus lucorum</name>
    <name type="common">Small green plant bug</name>
    <name type="synonym">Lygocoris lucorum</name>
    <dbReference type="NCBI Taxonomy" id="248454"/>
    <lineage>
        <taxon>Eukaryota</taxon>
        <taxon>Metazoa</taxon>
        <taxon>Ecdysozoa</taxon>
        <taxon>Arthropoda</taxon>
        <taxon>Hexapoda</taxon>
        <taxon>Insecta</taxon>
        <taxon>Pterygota</taxon>
        <taxon>Neoptera</taxon>
        <taxon>Paraneoptera</taxon>
        <taxon>Hemiptera</taxon>
        <taxon>Heteroptera</taxon>
        <taxon>Panheteroptera</taxon>
        <taxon>Cimicomorpha</taxon>
        <taxon>Miridae</taxon>
        <taxon>Mirini</taxon>
        <taxon>Apolygus</taxon>
    </lineage>
</organism>
<reference evidence="1" key="1">
    <citation type="journal article" date="2021" name="Mol. Ecol. Resour.">
        <title>Apolygus lucorum genome provides insights into omnivorousness and mesophyll feeding.</title>
        <authorList>
            <person name="Liu Y."/>
            <person name="Liu H."/>
            <person name="Wang H."/>
            <person name="Huang T."/>
            <person name="Liu B."/>
            <person name="Yang B."/>
            <person name="Yin L."/>
            <person name="Li B."/>
            <person name="Zhang Y."/>
            <person name="Zhang S."/>
            <person name="Jiang F."/>
            <person name="Zhang X."/>
            <person name="Ren Y."/>
            <person name="Wang B."/>
            <person name="Wang S."/>
            <person name="Lu Y."/>
            <person name="Wu K."/>
            <person name="Fan W."/>
            <person name="Wang G."/>
        </authorList>
    </citation>
    <scope>NUCLEOTIDE SEQUENCE</scope>
    <source>
        <strain evidence="1">12Hb</strain>
    </source>
</reference>
<dbReference type="EMBL" id="WIXP02000002">
    <property type="protein sequence ID" value="KAF6214750.1"/>
    <property type="molecule type" value="Genomic_DNA"/>
</dbReference>
<keyword evidence="2" id="KW-1185">Reference proteome</keyword>
<accession>A0A8S9Y0B7</accession>
<comment type="caution">
    <text evidence="1">The sequence shown here is derived from an EMBL/GenBank/DDBJ whole genome shotgun (WGS) entry which is preliminary data.</text>
</comment>
<dbReference type="AlphaFoldDB" id="A0A8S9Y0B7"/>
<evidence type="ECO:0000313" key="2">
    <source>
        <dbReference type="Proteomes" id="UP000466442"/>
    </source>
</evidence>
<sequence>MMVSPNKPIRCETEPVQELASLVTLDITCKSYDTGVEFGIPAVSSSPEPAAMPLNSEGEASLVPAMSCEHIFTQEESPI</sequence>
<evidence type="ECO:0000313" key="1">
    <source>
        <dbReference type="EMBL" id="KAF6214750.1"/>
    </source>
</evidence>
<dbReference type="Proteomes" id="UP000466442">
    <property type="component" value="Unassembled WGS sequence"/>
</dbReference>
<name>A0A8S9Y0B7_APOLU</name>
<protein>
    <submittedName>
        <fullName evidence="1">Uncharacterized protein</fullName>
    </submittedName>
</protein>
<proteinExistence type="predicted"/>